<dbReference type="Gene3D" id="2.60.40.740">
    <property type="match status" value="1"/>
</dbReference>
<protein>
    <submittedName>
        <fullName evidence="4">VCBS domain-containing protein</fullName>
    </submittedName>
</protein>
<feature type="domain" description="RapA2 cadherin-like" evidence="3">
    <location>
        <begin position="3352"/>
        <end position="3445"/>
    </location>
</feature>
<dbReference type="InterPro" id="IPR040853">
    <property type="entry name" value="RapA2_cadherin-like"/>
</dbReference>
<dbReference type="NCBIfam" id="TIGR01965">
    <property type="entry name" value="VCBS_repeat"/>
    <property type="match status" value="11"/>
</dbReference>
<evidence type="ECO:0000259" key="3">
    <source>
        <dbReference type="Pfam" id="PF17803"/>
    </source>
</evidence>
<dbReference type="SUPFAM" id="SSF117074">
    <property type="entry name" value="Hypothetical protein PA1324"/>
    <property type="match status" value="1"/>
</dbReference>
<feature type="domain" description="RapA2 cadherin-like" evidence="3">
    <location>
        <begin position="2949"/>
        <end position="3045"/>
    </location>
</feature>
<feature type="domain" description="RapA2 cadherin-like" evidence="3">
    <location>
        <begin position="2822"/>
        <end position="2912"/>
    </location>
</feature>
<organism evidence="4 5">
    <name type="scientific">Uliginosibacterium silvisoli</name>
    <dbReference type="NCBI Taxonomy" id="3114758"/>
    <lineage>
        <taxon>Bacteria</taxon>
        <taxon>Pseudomonadati</taxon>
        <taxon>Pseudomonadota</taxon>
        <taxon>Betaproteobacteria</taxon>
        <taxon>Rhodocyclales</taxon>
        <taxon>Zoogloeaceae</taxon>
        <taxon>Uliginosibacterium</taxon>
    </lineage>
</organism>
<reference evidence="4 5" key="1">
    <citation type="submission" date="2024-01" db="EMBL/GenBank/DDBJ databases">
        <title>Uliginosibacterium soil sp. nov.</title>
        <authorList>
            <person name="Lv Y."/>
        </authorList>
    </citation>
    <scope>NUCLEOTIDE SEQUENCE [LARGE SCALE GENOMIC DNA]</scope>
    <source>
        <strain evidence="4 5">H3</strain>
    </source>
</reference>
<evidence type="ECO:0000259" key="2">
    <source>
        <dbReference type="Pfam" id="PF14252"/>
    </source>
</evidence>
<accession>A0ABU6JX32</accession>
<evidence type="ECO:0000313" key="4">
    <source>
        <dbReference type="EMBL" id="MEC5384084.1"/>
    </source>
</evidence>
<dbReference type="InterPro" id="IPR025592">
    <property type="entry name" value="DUF4347"/>
</dbReference>
<dbReference type="Gene3D" id="2.60.40.10">
    <property type="entry name" value="Immunoglobulins"/>
    <property type="match status" value="7"/>
</dbReference>
<dbReference type="InterPro" id="IPR010221">
    <property type="entry name" value="VCBS_dom"/>
</dbReference>
<dbReference type="Proteomes" id="UP001331561">
    <property type="component" value="Unassembled WGS sequence"/>
</dbReference>
<evidence type="ECO:0000256" key="1">
    <source>
        <dbReference type="SAM" id="MobiDB-lite"/>
    </source>
</evidence>
<dbReference type="Pfam" id="PF14252">
    <property type="entry name" value="DUF4347"/>
    <property type="match status" value="1"/>
</dbReference>
<feature type="domain" description="RapA2 cadherin-like" evidence="3">
    <location>
        <begin position="3081"/>
        <end position="3186"/>
    </location>
</feature>
<name>A0ABU6JX32_9RHOO</name>
<dbReference type="Pfam" id="PF17803">
    <property type="entry name" value="Cadherin_4"/>
    <property type="match status" value="10"/>
</dbReference>
<evidence type="ECO:0000313" key="5">
    <source>
        <dbReference type="Proteomes" id="UP001331561"/>
    </source>
</evidence>
<sequence length="3789" mass="385000">MLSPLLPRSQALALEPRILFDGAAAVAVEQHHADGDSAGDAASMATTPDAQEAPASAAPRNLVVIDSRVENRDQLLANLPADSKALVIGVGEDALTAISSALAEMGQVDSVQIFSHGAAGQFSLGDRNYSSDSLQAASATLQGWRGALSADADILLYGCNVGAGEAGQALVAELASNTGADVAASSDDTGAAEQGGNWRLEVNSGTIDHALALDAAAVSHYASLLADASPTTAFGAATADVLLGDQFTFTVNLSNASGQVGFAPFVDLFLPATGKDGDDGVSFVSASYLGQTLVSHVITFDANGQAMHPIAKDSAGNALIISAPAGFRAGDKLVVVELPYASVSNQQPTIGVQITASLSNLADTGLSNGNPDLVIKARGGFEYGNDALDNPASDPSLVEASLHSFTVHPTLVSLNQSLDVREGETATGPNYPHTQTLTVAPAPGQVLTNVVVTQDLPTSIQVTAITPGTGGVLTSITLGDGRVLTNATAINAAIASDTIFITSYTVTYASLSASTDQRVSFYVPQAANDGSAVLNPDTGNPVTINFGAATASGSWVPIDSRDITAPATQIDFSGTGSSPISFTAKSITLEKTATLAVDTGTSGLTPGDTLRYALEMNLSDYFGFGKTLFEQGSFTIVDTLADGQTLTGSATLTFTAQGVTQSVTLAPVVVTDSSTGISTLTFDIAAALLSLPGRQIGALGGDLAVDNTLQGATVAVLSYNAVIGQAYTSSYAQSEINEGDPVGNSATLTATVLADRVNLTGSTQSDQSSVEKTVPVSNIDIALTTVNGSTPPANGELHPGDLVTFRLSYNLVTGDYEQFVLTAYLPLPLFDLGSVGTVWTTGSGVGQWAEGAGDTNGDTTVSVTTGAGNSLLFNYGDYAVNATSGSRVEVQFTLRVGDQPFTDQRALAVLAQSSQRTTIDQRSLISSDAVAITSIAEPVLSMTHGVVSSSNGTTTITGWAAPGSTGVPFSGAVIDVDAIDGDVSGIDAGDLVRLATAIENTGGGGAFDVVTNVTLPTGLSFVGGSLATANLQIYRGDGTQLMLGTDYSVSGTTISFLDQGGVASLLAGRAGTAADSSGANVVVIVYDAVVSSSIDASRTLQSSAALTNYASVNGGTDFTPVDLTDLAAQQMAAPVIRKDFAGGGLDPTDSSASHTTGSNLVVGESMLYDLIITLPEGTTQSLRITDLIPAGLRLDTSFNGNQGYQLVTTAGGALTASFAGTVTVSGFAAPSGTLGDDGVDARITFSAASATADNNVSNNSFVVRLRLVANNVSGNQSGAVLQNDATLTYSDPDGDTANGSSPLDRNLGVTGGKPTVTIQEPTLAVAQQLLTTPLSPYGFDLGDVVDFSITLSNSSGINAFDLSLLDNLPVQLDSLTLVSAVYAGGATKNGGVDFEIVGGQLRTASGANIDIAQGGSVVITIRGTVNSQALNAPSFNNVATAQWTSLDGSAGGSADPAGERTGQDGALNGGGLNDYQRSSTLTINTAAGIRISRVGGLGDTAAPNPTNSDHEQVAIGEIVRYRVDALVPDGGRTGYQIQVTLAEGLTFIPTASNSVLVALISNGGLTSSLGAGLVSSGNPAITGDQDTPQAGFIAPDLSSPLTAVMNPTLISVSPDGRTITFTFGDLSNTDINDGNLEVVALEFNIRVSNQTSNRASEGDQLAVVARDYTNNGGTQISASKTLYEDIVEPAFTGLDKRVTSFNPNPAGSTGTAEITISFTQNGTSSAYDTHLTDSITGGSGYTLLSLKIGSTTYGPGNLPAGVTLSTSGGVTLDFTKIDPGVKITAVYSVTVPNAAAIASSNATLTWSSLPESFTAWGGSIVGSDSTADGERTGVDGAGAGNLNNYVLSEGAGLGIISGTLWNDTSSADSSTTPDGAGLAGQTVTLTWGGVDNDLSTTGDNAVFSTTTNGSGQYSFGVLAAGNYRIDMPTGTISYAQPLGDLKVRIDTDGATLGQILVAVGEGASTVANAGYVERNDAPVNQIPATTISGNEDTLIAIADMSIADVDAERDPVTGSRDMQVTLTVLHGTLSLASTPGGVTIPGGQGNATLVLQGRRDDINLALAQLRYQGIANFNGNDTLTMVTTDNGNFGDVDGDGIPGEASDDALSDTDTRQIVVISVNDPPVANNDSMTAVEAGGRNNDNPGTDPQVNVLGNDVDVDTDPSLNPTPDRLRVTSAGLQGAGSPTSIADGSRVQIVGLYGSLFISSGGGAQYVVDNSNATVQALRTSGQTLQETFTYTISDLAGATSGAQIAVTIQGADDTPVAADESADATEKGGIANATAGSDATGSVLANDSDIDAGDSLRVTYVRFGDEAHYENAVAVPGSSNSSTGASVAGTYGTLYIGSDGSFRYVINDNDARVQALSPGQTLQELFSYSVEDLANARDLAQLTIVIRGAADNPVASDDVAAAQAAFNNTAGGEVNPGGNVILNPSRPGTTDNGVDTDVDAVDQVAGALHVTGVRSGTEASGTVPGFSGSTTILATYATLSGSPVASSADFGSLTIASDGSFLFNVNSDNPDIQALNIGQPMQVIFSYQITDTAGKTDVAQLVVTVYGVNDPPLAQNVVALATERGGVINAAVGVDPSGNVLATATDVDGDTLSVTAVRTGAESASGTSITVGTRTATQYGWLTLNADGTYLYEVNNALADVQALRRPGDLLIERFTYTISDNNPTTPESDMAELIVAIRGQNDNPVAGDDTGTAIEAGGVNNNLPGQNALGNVLTNDSDVDGGEVPADLPQYNYGETRAVASVRTGAELGSGTAGTLGVDLRGTYGWLTLNADGTYSYRVDNSMAAVQQLRTSGNTLSDAFSYEVVDAAGALDRATLNITITGANDAPVAVNDSALATEKGGIANGTAGVDPSGNVLGNDTDVDAYGEALSVVGISRGGNSGTVGSAFAGLYGSLTLRADGSYDYVVDNSNPLVQALRTSSNTLTETFSYDIRDVAGLGSTATLSIVIRGANDNPVAVDDTAAATEAGGTANATAGVNPGGNLLSNDTDVDALDSKLVDGIRTGTEAAGGTFTAVSSSQAITGLYGTLTVNANGNYSYVVDNSLAAVQALRPGQTLSEVFTYRLHDTAGAMDTAQLTITVAGVWDAPVANNNIALAVAASGTTAGRDPTGNVVTDSTLFPADSDVDAGDVLTVNGIRTGTEAAGGGLTAVAAGTNSGNGTLLVGTYGSLIIGADGSYQYVVDQNNATVRALGPAQTVSEAFTYRITDLGGLTDLAQLTVTIRGRNDAPVAGDDQGNAIEASGLENDRPGLNPIGNVLNNDTDLESDPLSVSAVRTGRESGIGVSGTVGSALRGLYGDLTLNANGTWHYVVDNSLAAVQALRVSGQTLVEHFTYTVSDDLGATDKAELTVTIDGRNDTPVAVDDDATAVEAGGIANGIAGANPVGNVLSNDQDVDSVANGETRQVLEVSSELGQSAQAGQLVQGRYGALVLAADGSYQYFVDNDNAAVQALRTSGETLREAFTYRMRDTEGATSTARLNLLVQGANDNPVAHDDSVVAVDQTTPNAQGNVLGNDSDVDNGETRRVTAVRTGEESASGTSGVVGSALIGRYGTLVLNADGSYTYAIDMSNQEVMQAAGRGQVLQDTFTYSMVDRAGAADSAQLVVHLNISAPYVGGGSAVWYNNDAGLSRGAALPDIDPGLFVTPEVSRASTAHWLSGRNLYRDSDELYDEATRASTIGRGLGDINGQFVWRSVAESRTLSNFGLSRLLLRHGRTSLSADGLLPDPSLHATSLDEMLNGFMREAGASASAAVDTGAAAPKTAQFFSEQLARAAQKMQRPGALRS</sequence>
<feature type="domain" description="RapA2 cadherin-like" evidence="3">
    <location>
        <begin position="3483"/>
        <end position="3569"/>
    </location>
</feature>
<feature type="region of interest" description="Disordered" evidence="1">
    <location>
        <begin position="31"/>
        <end position="57"/>
    </location>
</feature>
<dbReference type="InterPro" id="IPR013783">
    <property type="entry name" value="Ig-like_fold"/>
</dbReference>
<gene>
    <name evidence="4" type="ORF">VVD49_00030</name>
</gene>
<dbReference type="EMBL" id="JAYXHS010000001">
    <property type="protein sequence ID" value="MEC5384084.1"/>
    <property type="molecule type" value="Genomic_DNA"/>
</dbReference>
<feature type="region of interest" description="Disordered" evidence="1">
    <location>
        <begin position="1447"/>
        <end position="1473"/>
    </location>
</feature>
<comment type="caution">
    <text evidence="4">The sequence shown here is derived from an EMBL/GenBank/DDBJ whole genome shotgun (WGS) entry which is preliminary data.</text>
</comment>
<dbReference type="RefSeq" id="WP_327597070.1">
    <property type="nucleotide sequence ID" value="NZ_JAYXHS010000001.1"/>
</dbReference>
<feature type="domain" description="RapA2 cadherin-like" evidence="3">
    <location>
        <begin position="2249"/>
        <end position="2351"/>
    </location>
</feature>
<feature type="domain" description="DUF4347" evidence="2">
    <location>
        <begin position="62"/>
        <end position="225"/>
    </location>
</feature>
<keyword evidence="5" id="KW-1185">Reference proteome</keyword>
<proteinExistence type="predicted"/>
<feature type="domain" description="RapA2 cadherin-like" evidence="3">
    <location>
        <begin position="2113"/>
        <end position="2177"/>
    </location>
</feature>
<feature type="domain" description="RapA2 cadherin-like" evidence="3">
    <location>
        <begin position="3222"/>
        <end position="3315"/>
    </location>
</feature>
<feature type="domain" description="RapA2 cadherin-like" evidence="3">
    <location>
        <begin position="2681"/>
        <end position="2785"/>
    </location>
</feature>
<feature type="domain" description="RapA2 cadherin-like" evidence="3">
    <location>
        <begin position="2546"/>
        <end position="2639"/>
    </location>
</feature>